<proteinExistence type="predicted"/>
<sequence>MYSFKENQRPNTVMGNVFEKIKGNEKGKGETQDQPTTDKPDQCELVRPILLDLLHGVWRPANQQIAPITKTSRVEQKVNTFKSSCGIDNTVQRNYNTNGLVENKNLTMSIFTLTIREGSQDSSCMKLNSQFCRSTLFVTRSNVKCGSTPK</sequence>
<name>A0ABY7DBT2_MYAAR</name>
<accession>A0ABY7DBT2</accession>
<dbReference type="Proteomes" id="UP001164746">
    <property type="component" value="Chromosome 1"/>
</dbReference>
<evidence type="ECO:0000313" key="2">
    <source>
        <dbReference type="Proteomes" id="UP001164746"/>
    </source>
</evidence>
<keyword evidence="2" id="KW-1185">Reference proteome</keyword>
<organism evidence="1 2">
    <name type="scientific">Mya arenaria</name>
    <name type="common">Soft-shell clam</name>
    <dbReference type="NCBI Taxonomy" id="6604"/>
    <lineage>
        <taxon>Eukaryota</taxon>
        <taxon>Metazoa</taxon>
        <taxon>Spiralia</taxon>
        <taxon>Lophotrochozoa</taxon>
        <taxon>Mollusca</taxon>
        <taxon>Bivalvia</taxon>
        <taxon>Autobranchia</taxon>
        <taxon>Heteroconchia</taxon>
        <taxon>Euheterodonta</taxon>
        <taxon>Imparidentia</taxon>
        <taxon>Neoheterodontei</taxon>
        <taxon>Myida</taxon>
        <taxon>Myoidea</taxon>
        <taxon>Myidae</taxon>
        <taxon>Mya</taxon>
    </lineage>
</organism>
<evidence type="ECO:0000313" key="1">
    <source>
        <dbReference type="EMBL" id="WAQ93820.1"/>
    </source>
</evidence>
<reference evidence="1" key="1">
    <citation type="submission" date="2022-11" db="EMBL/GenBank/DDBJ databases">
        <title>Centuries of genome instability and evolution in soft-shell clam transmissible cancer (bioRxiv).</title>
        <authorList>
            <person name="Hart S.F.M."/>
            <person name="Yonemitsu M.A."/>
            <person name="Giersch R.M."/>
            <person name="Beal B.F."/>
            <person name="Arriagada G."/>
            <person name="Davis B.W."/>
            <person name="Ostrander E.A."/>
            <person name="Goff S.P."/>
            <person name="Metzger M.J."/>
        </authorList>
    </citation>
    <scope>NUCLEOTIDE SEQUENCE</scope>
    <source>
        <strain evidence="1">MELC-2E11</strain>
        <tissue evidence="1">Siphon/mantle</tissue>
    </source>
</reference>
<protein>
    <submittedName>
        <fullName evidence="1">Uncharacterized protein</fullName>
    </submittedName>
</protein>
<dbReference type="EMBL" id="CP111012">
    <property type="protein sequence ID" value="WAQ93820.1"/>
    <property type="molecule type" value="Genomic_DNA"/>
</dbReference>
<gene>
    <name evidence="1" type="ORF">MAR_006291</name>
</gene>